<dbReference type="EMBL" id="LFNT01000003">
    <property type="protein sequence ID" value="KMS76559.1"/>
    <property type="molecule type" value="Genomic_DNA"/>
</dbReference>
<dbReference type="RefSeq" id="WP_048579823.1">
    <property type="nucleotide sequence ID" value="NZ_LFNT01000003.1"/>
</dbReference>
<organism evidence="1 2">
    <name type="scientific">Streptomyces viridochromogenes</name>
    <dbReference type="NCBI Taxonomy" id="1938"/>
    <lineage>
        <taxon>Bacteria</taxon>
        <taxon>Bacillati</taxon>
        <taxon>Actinomycetota</taxon>
        <taxon>Actinomycetes</taxon>
        <taxon>Kitasatosporales</taxon>
        <taxon>Streptomycetaceae</taxon>
        <taxon>Streptomyces</taxon>
    </lineage>
</organism>
<dbReference type="AlphaFoldDB" id="A0A0J7ZKY6"/>
<name>A0A0J7ZKY6_STRVR</name>
<protein>
    <recommendedName>
        <fullName evidence="3">Transposase</fullName>
    </recommendedName>
</protein>
<reference evidence="1 2" key="1">
    <citation type="submission" date="2015-06" db="EMBL/GenBank/DDBJ databases">
        <authorList>
            <person name="Ju K.-S."/>
            <person name="Doroghazi J.R."/>
            <person name="Metcalf W.W."/>
        </authorList>
    </citation>
    <scope>NUCLEOTIDE SEQUENCE [LARGE SCALE GENOMIC DNA]</scope>
    <source>
        <strain evidence="1 2">NRRL 3414</strain>
    </source>
</reference>
<sequence>MPPGQSKVWLYAALRRDSRDGMSNRALQCKYGVTWSTVNKALTSAWPQPRTTTASARPSKLDPFTLLIDEILLIDLDATRKQRHTVTPDLPPSDRRALLVRGVALTT</sequence>
<evidence type="ECO:0000313" key="2">
    <source>
        <dbReference type="Proteomes" id="UP000037432"/>
    </source>
</evidence>
<comment type="caution">
    <text evidence="1">The sequence shown here is derived from an EMBL/GenBank/DDBJ whole genome shotgun (WGS) entry which is preliminary data.</text>
</comment>
<evidence type="ECO:0008006" key="3">
    <source>
        <dbReference type="Google" id="ProtNLM"/>
    </source>
</evidence>
<dbReference type="OrthoDB" id="2065409at2"/>
<proteinExistence type="predicted"/>
<dbReference type="PATRIC" id="fig|1938.3.peg.4950"/>
<evidence type="ECO:0000313" key="1">
    <source>
        <dbReference type="EMBL" id="KMS76559.1"/>
    </source>
</evidence>
<dbReference type="Proteomes" id="UP000037432">
    <property type="component" value="Unassembled WGS sequence"/>
</dbReference>
<accession>A0A0J7ZKY6</accession>
<gene>
    <name evidence="1" type="ORF">ACM01_05125</name>
</gene>